<dbReference type="Pfam" id="PF00903">
    <property type="entry name" value="Glyoxalase"/>
    <property type="match status" value="1"/>
</dbReference>
<dbReference type="PANTHER" id="PTHR34109:SF1">
    <property type="entry name" value="VOC DOMAIN-CONTAINING PROTEIN"/>
    <property type="match status" value="1"/>
</dbReference>
<protein>
    <submittedName>
        <fullName evidence="2">Putative glyoxalase superfamily protein PhnB</fullName>
    </submittedName>
</protein>
<keyword evidence="3" id="KW-1185">Reference proteome</keyword>
<proteinExistence type="predicted"/>
<dbReference type="PROSITE" id="PS51819">
    <property type="entry name" value="VOC"/>
    <property type="match status" value="1"/>
</dbReference>
<dbReference type="InterPro" id="IPR029068">
    <property type="entry name" value="Glyas_Bleomycin-R_OHBP_Dase"/>
</dbReference>
<dbReference type="AlphaFoldDB" id="A0A2P8FED9"/>
<dbReference type="EMBL" id="PYGJ01000004">
    <property type="protein sequence ID" value="PSL20086.1"/>
    <property type="molecule type" value="Genomic_DNA"/>
</dbReference>
<gene>
    <name evidence="2" type="ORF">CLV88_104146</name>
</gene>
<dbReference type="SUPFAM" id="SSF54593">
    <property type="entry name" value="Glyoxalase/Bleomycin resistance protein/Dihydroxybiphenyl dioxygenase"/>
    <property type="match status" value="1"/>
</dbReference>
<dbReference type="PANTHER" id="PTHR34109">
    <property type="entry name" value="BNAUNNG04460D PROTEIN-RELATED"/>
    <property type="match status" value="1"/>
</dbReference>
<dbReference type="InterPro" id="IPR004360">
    <property type="entry name" value="Glyas_Fos-R_dOase_dom"/>
</dbReference>
<feature type="domain" description="VOC" evidence="1">
    <location>
        <begin position="10"/>
        <end position="127"/>
    </location>
</feature>
<dbReference type="Proteomes" id="UP000240418">
    <property type="component" value="Unassembled WGS sequence"/>
</dbReference>
<dbReference type="RefSeq" id="WP_106608095.1">
    <property type="nucleotide sequence ID" value="NZ_PYGJ01000004.1"/>
</dbReference>
<dbReference type="InterPro" id="IPR037523">
    <property type="entry name" value="VOC_core"/>
</dbReference>
<organism evidence="2 3">
    <name type="scientific">Shimia abyssi</name>
    <dbReference type="NCBI Taxonomy" id="1662395"/>
    <lineage>
        <taxon>Bacteria</taxon>
        <taxon>Pseudomonadati</taxon>
        <taxon>Pseudomonadota</taxon>
        <taxon>Alphaproteobacteria</taxon>
        <taxon>Rhodobacterales</taxon>
        <taxon>Roseobacteraceae</taxon>
    </lineage>
</organism>
<comment type="caution">
    <text evidence="2">The sequence shown here is derived from an EMBL/GenBank/DDBJ whole genome shotgun (WGS) entry which is preliminary data.</text>
</comment>
<sequence length="129" mass="14428">MDDIDFIPEGYRSITPYFTVVDADELISFLIAAFDASVVKENRYDDGRIQHARLRIGNSIIMLNQSTADYPANTSQMHLYVDDTDAAYHKAVKLGAEPLMKPNDRPHGDRMAGLKDPCGNIWWIASPGV</sequence>
<evidence type="ECO:0000313" key="3">
    <source>
        <dbReference type="Proteomes" id="UP000240418"/>
    </source>
</evidence>
<dbReference type="OrthoDB" id="9806868at2"/>
<name>A0A2P8FED9_9RHOB</name>
<evidence type="ECO:0000259" key="1">
    <source>
        <dbReference type="PROSITE" id="PS51819"/>
    </source>
</evidence>
<dbReference type="Gene3D" id="3.30.720.120">
    <property type="match status" value="1"/>
</dbReference>
<evidence type="ECO:0000313" key="2">
    <source>
        <dbReference type="EMBL" id="PSL20086.1"/>
    </source>
</evidence>
<dbReference type="CDD" id="cd07246">
    <property type="entry name" value="VOC_like"/>
    <property type="match status" value="1"/>
</dbReference>
<accession>A0A2P8FED9</accession>
<reference evidence="2 3" key="1">
    <citation type="submission" date="2018-03" db="EMBL/GenBank/DDBJ databases">
        <title>Genomic Encyclopedia of Archaeal and Bacterial Type Strains, Phase II (KMG-II): from individual species to whole genera.</title>
        <authorList>
            <person name="Goeker M."/>
        </authorList>
    </citation>
    <scope>NUCLEOTIDE SEQUENCE [LARGE SCALE GENOMIC DNA]</scope>
    <source>
        <strain evidence="2 3">DSM 100673</strain>
    </source>
</reference>
<dbReference type="Gene3D" id="3.30.720.110">
    <property type="match status" value="1"/>
</dbReference>